<name>A0A917YN30_9RHOB</name>
<dbReference type="EMBL" id="BMLP01000022">
    <property type="protein sequence ID" value="GGO39310.1"/>
    <property type="molecule type" value="Genomic_DNA"/>
</dbReference>
<dbReference type="RefSeq" id="WP_146286268.1">
    <property type="nucleotide sequence ID" value="NZ_BMLP01000022.1"/>
</dbReference>
<sequence>MSAIAQPLTIARIALALSQVEYPLPPALYPDLPLIEDWLCLQDGLILRVHGRIHEAAAPARPRLSAAVIAVETAPGRIIRCVDGDYRLGQPHALPAETQADGPTPPRRLLSWERFCRRVDLVQALLQRQVEGTG</sequence>
<evidence type="ECO:0000313" key="2">
    <source>
        <dbReference type="Proteomes" id="UP000598196"/>
    </source>
</evidence>
<protein>
    <submittedName>
        <fullName evidence="1">Uncharacterized protein</fullName>
    </submittedName>
</protein>
<keyword evidence="2" id="KW-1185">Reference proteome</keyword>
<gene>
    <name evidence="1" type="ORF">GCM10010991_37890</name>
</gene>
<reference evidence="1 2" key="1">
    <citation type="journal article" date="2014" name="Int. J. Syst. Evol. Microbiol.">
        <title>Complete genome sequence of Corynebacterium casei LMG S-19264T (=DSM 44701T), isolated from a smear-ripened cheese.</title>
        <authorList>
            <consortium name="US DOE Joint Genome Institute (JGI-PGF)"/>
            <person name="Walter F."/>
            <person name="Albersmeier A."/>
            <person name="Kalinowski J."/>
            <person name="Ruckert C."/>
        </authorList>
    </citation>
    <scope>NUCLEOTIDE SEQUENCE [LARGE SCALE GENOMIC DNA]</scope>
    <source>
        <strain evidence="1 2">CGMCC 1.7029</strain>
    </source>
</reference>
<organism evidence="1 2">
    <name type="scientific">Gemmobacter aquaticus</name>
    <dbReference type="NCBI Taxonomy" id="490185"/>
    <lineage>
        <taxon>Bacteria</taxon>
        <taxon>Pseudomonadati</taxon>
        <taxon>Pseudomonadota</taxon>
        <taxon>Alphaproteobacteria</taxon>
        <taxon>Rhodobacterales</taxon>
        <taxon>Paracoccaceae</taxon>
        <taxon>Gemmobacter</taxon>
    </lineage>
</organism>
<accession>A0A917YN30</accession>
<comment type="caution">
    <text evidence="1">The sequence shown here is derived from an EMBL/GenBank/DDBJ whole genome shotgun (WGS) entry which is preliminary data.</text>
</comment>
<evidence type="ECO:0000313" key="1">
    <source>
        <dbReference type="EMBL" id="GGO39310.1"/>
    </source>
</evidence>
<dbReference type="AlphaFoldDB" id="A0A917YN30"/>
<dbReference type="OrthoDB" id="1495241at2"/>
<proteinExistence type="predicted"/>
<dbReference type="Proteomes" id="UP000598196">
    <property type="component" value="Unassembled WGS sequence"/>
</dbReference>